<dbReference type="CDD" id="cd12912">
    <property type="entry name" value="PDC2_MCP_like"/>
    <property type="match status" value="1"/>
</dbReference>
<feature type="domain" description="Methyl-accepting transducer" evidence="9">
    <location>
        <begin position="384"/>
        <end position="634"/>
    </location>
</feature>
<dbReference type="OrthoDB" id="597657at2"/>
<proteinExistence type="predicted"/>
<evidence type="ECO:0000256" key="2">
    <source>
        <dbReference type="ARBA" id="ARBA00022475"/>
    </source>
</evidence>
<dbReference type="PANTHER" id="PTHR32089:SF112">
    <property type="entry name" value="LYSOZYME-LIKE PROTEIN-RELATED"/>
    <property type="match status" value="1"/>
</dbReference>
<keyword evidence="4" id="KW-0812">Transmembrane</keyword>
<dbReference type="PANTHER" id="PTHR32089">
    <property type="entry name" value="METHYL-ACCEPTING CHEMOTAXIS PROTEIN MCPB"/>
    <property type="match status" value="1"/>
</dbReference>
<dbReference type="RefSeq" id="WP_115640322.1">
    <property type="nucleotide sequence ID" value="NZ_UFWZ01000001.1"/>
</dbReference>
<gene>
    <name evidence="10" type="primary">mcpB_1</name>
    <name evidence="10" type="ORF">NCTC9836_00502</name>
</gene>
<keyword evidence="7 8" id="KW-0807">Transducer</keyword>
<keyword evidence="6" id="KW-0472">Membrane</keyword>
<dbReference type="SMART" id="SM00283">
    <property type="entry name" value="MA"/>
    <property type="match status" value="1"/>
</dbReference>
<dbReference type="GO" id="GO:0007165">
    <property type="term" value="P:signal transduction"/>
    <property type="evidence" value="ECO:0007669"/>
    <property type="project" value="UniProtKB-KW"/>
</dbReference>
<protein>
    <submittedName>
        <fullName evidence="10">Methyl-accepting chemotaxis protein</fullName>
    </submittedName>
</protein>
<evidence type="ECO:0000256" key="1">
    <source>
        <dbReference type="ARBA" id="ARBA00004651"/>
    </source>
</evidence>
<dbReference type="InterPro" id="IPR004089">
    <property type="entry name" value="MCPsignal_dom"/>
</dbReference>
<dbReference type="CDD" id="cd18773">
    <property type="entry name" value="PDC1_HK_sensor"/>
    <property type="match status" value="1"/>
</dbReference>
<dbReference type="InterPro" id="IPR033479">
    <property type="entry name" value="dCache_1"/>
</dbReference>
<evidence type="ECO:0000259" key="9">
    <source>
        <dbReference type="PROSITE" id="PS50111"/>
    </source>
</evidence>
<keyword evidence="5" id="KW-1133">Transmembrane helix</keyword>
<organism evidence="10 11">
    <name type="scientific">Clostridium putrefaciens</name>
    <dbReference type="NCBI Taxonomy" id="99675"/>
    <lineage>
        <taxon>Bacteria</taxon>
        <taxon>Bacillati</taxon>
        <taxon>Bacillota</taxon>
        <taxon>Clostridia</taxon>
        <taxon>Eubacteriales</taxon>
        <taxon>Clostridiaceae</taxon>
        <taxon>Clostridium</taxon>
    </lineage>
</organism>
<evidence type="ECO:0000313" key="11">
    <source>
        <dbReference type="Proteomes" id="UP000254664"/>
    </source>
</evidence>
<keyword evidence="11" id="KW-1185">Reference proteome</keyword>
<dbReference type="Pfam" id="PF00015">
    <property type="entry name" value="MCPsignal"/>
    <property type="match status" value="1"/>
</dbReference>
<keyword evidence="2" id="KW-1003">Cell membrane</keyword>
<accession>A0A381J525</accession>
<name>A0A381J525_9CLOT</name>
<evidence type="ECO:0000256" key="6">
    <source>
        <dbReference type="ARBA" id="ARBA00023136"/>
    </source>
</evidence>
<keyword evidence="3" id="KW-0145">Chemotaxis</keyword>
<comment type="subcellular location">
    <subcellularLocation>
        <location evidence="1">Cell membrane</location>
        <topology evidence="1">Multi-pass membrane protein</topology>
    </subcellularLocation>
</comment>
<dbReference type="EMBL" id="UFWZ01000001">
    <property type="protein sequence ID" value="SUY45905.1"/>
    <property type="molecule type" value="Genomic_DNA"/>
</dbReference>
<dbReference type="GO" id="GO:0006935">
    <property type="term" value="P:chemotaxis"/>
    <property type="evidence" value="ECO:0007669"/>
    <property type="project" value="UniProtKB-KW"/>
</dbReference>
<dbReference type="Proteomes" id="UP000254664">
    <property type="component" value="Unassembled WGS sequence"/>
</dbReference>
<evidence type="ECO:0000256" key="7">
    <source>
        <dbReference type="ARBA" id="ARBA00023224"/>
    </source>
</evidence>
<sequence length="670" mass="74281">MKEKRQISIKIKMLLKLVLLIAVAGISLGSTSFYKSKKTLIVTTQDLMGTLSKQMATNITGDIKSKYELLQLVANDRSIKDINISSDEKKTILDEEVEGRGYVTIGISNLQGDITYTNGITENIKGIDYFQNALKGENSVSEPFVAKAGNNELVMAYAVPIKSKNNIVGVLVALRDGNEITKLNNTIEFRKTGRAYVIGKTGDVIAHEREEKVISKENAIRLKESDKSFDSRAVIEQKMIGRESGVGKYTYEGKSEYIAYAPIKDTDWSLGVYAEEGDILSSLAALRMNIIIISLIFTCLAMISTWMLSCKLSKSLDNIRDYIYIMSTGDFSKDMLQKHLDKRDETGVMARALKVSKDSVGKMIYNIKENSREIQISSKGLVRISEEFNESSQNIYIAIDQVAGGASQQAEDLIDIVNMLENFSEGLEEINGFIGEVDSLSEDISKKADVSNEDMKDIRLSLDELVNNFRGFTLKISKMSKSIQKVNEITDLINSIAEQTNLLALNAAIEAARAGDAGRGFAVVAEEIRNLAEKSKESSTTIYNLVKNVLEDANTIQDGTTEMNLKLEEQKVSIQNSMESFKSISSSMVTITPKINVLTEGFEQLNEKKREILYKTEAISAISEEISASSEEIAASSEQMAQTSKEMYTSASSLSYKTNEMTEEVNKFKV</sequence>
<dbReference type="PROSITE" id="PS50111">
    <property type="entry name" value="CHEMOTAXIS_TRANSDUC_2"/>
    <property type="match status" value="1"/>
</dbReference>
<dbReference type="SUPFAM" id="SSF58104">
    <property type="entry name" value="Methyl-accepting chemotaxis protein (MCP) signaling domain"/>
    <property type="match status" value="1"/>
</dbReference>
<evidence type="ECO:0000313" key="10">
    <source>
        <dbReference type="EMBL" id="SUY45905.1"/>
    </source>
</evidence>
<dbReference type="Gene3D" id="3.30.450.20">
    <property type="entry name" value="PAS domain"/>
    <property type="match status" value="1"/>
</dbReference>
<evidence type="ECO:0000256" key="4">
    <source>
        <dbReference type="ARBA" id="ARBA00022692"/>
    </source>
</evidence>
<evidence type="ECO:0000256" key="5">
    <source>
        <dbReference type="ARBA" id="ARBA00022989"/>
    </source>
</evidence>
<evidence type="ECO:0000256" key="8">
    <source>
        <dbReference type="PROSITE-ProRule" id="PRU00284"/>
    </source>
</evidence>
<dbReference type="Gene3D" id="1.10.287.950">
    <property type="entry name" value="Methyl-accepting chemotaxis protein"/>
    <property type="match status" value="1"/>
</dbReference>
<dbReference type="GO" id="GO:0005886">
    <property type="term" value="C:plasma membrane"/>
    <property type="evidence" value="ECO:0007669"/>
    <property type="project" value="UniProtKB-SubCell"/>
</dbReference>
<evidence type="ECO:0000256" key="3">
    <source>
        <dbReference type="ARBA" id="ARBA00022500"/>
    </source>
</evidence>
<dbReference type="AlphaFoldDB" id="A0A381J525"/>
<reference evidence="10 11" key="1">
    <citation type="submission" date="2018-06" db="EMBL/GenBank/DDBJ databases">
        <authorList>
            <consortium name="Pathogen Informatics"/>
            <person name="Doyle S."/>
        </authorList>
    </citation>
    <scope>NUCLEOTIDE SEQUENCE [LARGE SCALE GENOMIC DNA]</scope>
    <source>
        <strain evidence="10 11">NCTC9836</strain>
    </source>
</reference>
<dbReference type="Pfam" id="PF02743">
    <property type="entry name" value="dCache_1"/>
    <property type="match status" value="1"/>
</dbReference>